<dbReference type="SUPFAM" id="SSF56281">
    <property type="entry name" value="Metallo-hydrolase/oxidoreductase"/>
    <property type="match status" value="1"/>
</dbReference>
<sequence length="338" mass="35758">MNDVPRNDAALSGHTAETAPPTPENLNRRSALRLLGTAGLVSAAAPLALAQQAAPATPAAAGPMNGAGFYRQKIGDITLTVVSDGTAPLAAVLPTWGANPDRQAEFAATLAEYSVPATNTVNHFNPTVIDTGRNRVLIDTGRGGDAGQLLDNLRRAGILPTTIDTVFITHGHGDHIGGLTRGGNPTFPRARHVMGAAEFQFWTTQANPNAAVQANLIGLKDRFTLIKDGDEIVPGLTAVASPGHTLNHLSVRVSSGAQSLLVFGDAAGHFLLSLRHPGAYVSFDADGAQAAATRARLFDMVTQEKMWVTAYHFPFPAVGHLRRLPVGYEYEPTIWNWS</sequence>
<keyword evidence="4" id="KW-0862">Zinc</keyword>
<accession>A0ABV8XQB1</accession>
<dbReference type="PANTHER" id="PTHR42978:SF6">
    <property type="entry name" value="QUORUM-QUENCHING LACTONASE YTNP-RELATED"/>
    <property type="match status" value="1"/>
</dbReference>
<dbReference type="CDD" id="cd07720">
    <property type="entry name" value="OPHC2-like_MBL-fold"/>
    <property type="match status" value="1"/>
</dbReference>
<evidence type="ECO:0000256" key="4">
    <source>
        <dbReference type="ARBA" id="ARBA00022833"/>
    </source>
</evidence>
<evidence type="ECO:0000259" key="6">
    <source>
        <dbReference type="SMART" id="SM00849"/>
    </source>
</evidence>
<dbReference type="InterPro" id="IPR036866">
    <property type="entry name" value="RibonucZ/Hydroxyglut_hydro"/>
</dbReference>
<evidence type="ECO:0000313" key="7">
    <source>
        <dbReference type="EMBL" id="MFC4427699.1"/>
    </source>
</evidence>
<evidence type="ECO:0000313" key="8">
    <source>
        <dbReference type="Proteomes" id="UP001595998"/>
    </source>
</evidence>
<dbReference type="InterPro" id="IPR051013">
    <property type="entry name" value="MBL_superfamily_lactonases"/>
</dbReference>
<protein>
    <submittedName>
        <fullName evidence="7">MBL fold metallo-hydrolase</fullName>
    </submittedName>
</protein>
<dbReference type="RefSeq" id="WP_380041447.1">
    <property type="nucleotide sequence ID" value="NZ_JBHSEH010000024.1"/>
</dbReference>
<evidence type="ECO:0000256" key="5">
    <source>
        <dbReference type="SAM" id="MobiDB-lite"/>
    </source>
</evidence>
<reference evidence="8" key="1">
    <citation type="journal article" date="2019" name="Int. J. Syst. Evol. Microbiol.">
        <title>The Global Catalogue of Microorganisms (GCM) 10K type strain sequencing project: providing services to taxonomists for standard genome sequencing and annotation.</title>
        <authorList>
            <consortium name="The Broad Institute Genomics Platform"/>
            <consortium name="The Broad Institute Genome Sequencing Center for Infectious Disease"/>
            <person name="Wu L."/>
            <person name="Ma J."/>
        </authorList>
    </citation>
    <scope>NUCLEOTIDE SEQUENCE [LARGE SCALE GENOMIC DNA]</scope>
    <source>
        <strain evidence="8">CCUG 56029</strain>
    </source>
</reference>
<dbReference type="InterPro" id="IPR001279">
    <property type="entry name" value="Metallo-B-lactamas"/>
</dbReference>
<proteinExistence type="inferred from homology"/>
<keyword evidence="8" id="KW-1185">Reference proteome</keyword>
<organism evidence="7 8">
    <name type="scientific">Deinococcus navajonensis</name>
    <dbReference type="NCBI Taxonomy" id="309884"/>
    <lineage>
        <taxon>Bacteria</taxon>
        <taxon>Thermotogati</taxon>
        <taxon>Deinococcota</taxon>
        <taxon>Deinococci</taxon>
        <taxon>Deinococcales</taxon>
        <taxon>Deinococcaceae</taxon>
        <taxon>Deinococcus</taxon>
    </lineage>
</organism>
<feature type="region of interest" description="Disordered" evidence="5">
    <location>
        <begin position="1"/>
        <end position="26"/>
    </location>
</feature>
<evidence type="ECO:0000256" key="1">
    <source>
        <dbReference type="ARBA" id="ARBA00007749"/>
    </source>
</evidence>
<dbReference type="PROSITE" id="PS51318">
    <property type="entry name" value="TAT"/>
    <property type="match status" value="1"/>
</dbReference>
<feature type="domain" description="Metallo-beta-lactamase" evidence="6">
    <location>
        <begin position="123"/>
        <end position="312"/>
    </location>
</feature>
<dbReference type="Proteomes" id="UP001595998">
    <property type="component" value="Unassembled WGS sequence"/>
</dbReference>
<dbReference type="Pfam" id="PF00753">
    <property type="entry name" value="Lactamase_B"/>
    <property type="match status" value="1"/>
</dbReference>
<gene>
    <name evidence="7" type="ORF">ACFOZ9_15885</name>
</gene>
<evidence type="ECO:0000256" key="2">
    <source>
        <dbReference type="ARBA" id="ARBA00022723"/>
    </source>
</evidence>
<keyword evidence="3" id="KW-0378">Hydrolase</keyword>
<dbReference type="PANTHER" id="PTHR42978">
    <property type="entry name" value="QUORUM-QUENCHING LACTONASE YTNP-RELATED-RELATED"/>
    <property type="match status" value="1"/>
</dbReference>
<keyword evidence="2" id="KW-0479">Metal-binding</keyword>
<dbReference type="SMART" id="SM00849">
    <property type="entry name" value="Lactamase_B"/>
    <property type="match status" value="1"/>
</dbReference>
<dbReference type="EMBL" id="JBHSEH010000024">
    <property type="protein sequence ID" value="MFC4427699.1"/>
    <property type="molecule type" value="Genomic_DNA"/>
</dbReference>
<name>A0ABV8XQB1_9DEIO</name>
<comment type="caution">
    <text evidence="7">The sequence shown here is derived from an EMBL/GenBank/DDBJ whole genome shotgun (WGS) entry which is preliminary data.</text>
</comment>
<comment type="similarity">
    <text evidence="1">Belongs to the metallo-beta-lactamase superfamily.</text>
</comment>
<dbReference type="InterPro" id="IPR006311">
    <property type="entry name" value="TAT_signal"/>
</dbReference>
<evidence type="ECO:0000256" key="3">
    <source>
        <dbReference type="ARBA" id="ARBA00022801"/>
    </source>
</evidence>
<dbReference type="Gene3D" id="3.60.15.10">
    <property type="entry name" value="Ribonuclease Z/Hydroxyacylglutathione hydrolase-like"/>
    <property type="match status" value="1"/>
</dbReference>